<reference evidence="6 7" key="1">
    <citation type="submission" date="2019-03" db="EMBL/GenBank/DDBJ databases">
        <title>Ramlibacter rhizophilus CCTCC AB2015357, whole genome shotgun sequence.</title>
        <authorList>
            <person name="Zhang X."/>
            <person name="Feng G."/>
            <person name="Zhu H."/>
        </authorList>
    </citation>
    <scope>NUCLEOTIDE SEQUENCE [LARGE SCALE GENOMIC DNA]</scope>
    <source>
        <strain evidence="6 7">CCTCC AB2015357</strain>
    </source>
</reference>
<proteinExistence type="predicted"/>
<dbReference type="GO" id="GO:0004386">
    <property type="term" value="F:helicase activity"/>
    <property type="evidence" value="ECO:0007669"/>
    <property type="project" value="UniProtKB-KW"/>
</dbReference>
<dbReference type="PANTHER" id="PTHR11274:SF0">
    <property type="entry name" value="GENERAL TRANSCRIPTION AND DNA REPAIR FACTOR IIH HELICASE SUBUNIT XPB"/>
    <property type="match status" value="1"/>
</dbReference>
<dbReference type="InterPro" id="IPR027417">
    <property type="entry name" value="P-loop_NTPase"/>
</dbReference>
<sequence length="649" mass="73100">MTQPVWRSLKSGYATRHGSLKHTFFLPCFTWCTRYRRAAGFFSSSALLTWAEGFRSNPSQDQLQLQLLISPELSSPDKAALERTLAEDQCREILTRSADHLIESVLAQSGSDVVRADYLLWLIASGHLELRFAIPVHLSNPGMFHQKIGIFDFDGEDKVGFDGSANESAGGHERNYESLQVFRSWVSADLERVQFVEEEFGQLWQGVDKDLLVEPLGPSVLAKIKERAPTANPFAPTPPAVVQPPLEDERWRHQTQAAEIFLAKRRGVLEMATGTGKTKTALRIANELFARGDIDSIIVTTDGTDLLTQWFEELAEWSSRRPHKLAVYRHFGAMHEGMRYLLASSGAALIVSRAQLARYLPQLTAAQSRRTLVIHDEVHGLGAPSLRGTLAGMHRQYGYVLGLSATPEREYDSEGTAFIASEIGSVIFQFPLEEAIRRGILVEFDYVPLEYELTEGDRIRLKAVYSKKAARQANGTPMSQEELWTELSKVYKTAEMKPSVFDNYLADHGSVLQGCILFVEEKSYGERILPMLHQAGVKYRTYYAEDDRDHLVMFGRGEIDCLVTCHKVSQGIDIRSLRTVVLFSSARAKLETIQRIGRCLRSDPNNPYKRALVVDFVLTENGEPREGSADRQRLEWLSELSEVRRTNAN</sequence>
<dbReference type="InterPro" id="IPR014001">
    <property type="entry name" value="Helicase_ATP-bd"/>
</dbReference>
<evidence type="ECO:0000313" key="6">
    <source>
        <dbReference type="EMBL" id="TFZ03383.1"/>
    </source>
</evidence>
<dbReference type="SUPFAM" id="SSF52540">
    <property type="entry name" value="P-loop containing nucleoside triphosphate hydrolases"/>
    <property type="match status" value="1"/>
</dbReference>
<dbReference type="InterPro" id="IPR001650">
    <property type="entry name" value="Helicase_C-like"/>
</dbReference>
<evidence type="ECO:0000256" key="3">
    <source>
        <dbReference type="ARBA" id="ARBA00022806"/>
    </source>
</evidence>
<keyword evidence="7" id="KW-1185">Reference proteome</keyword>
<dbReference type="SMART" id="SM00490">
    <property type="entry name" value="HELICc"/>
    <property type="match status" value="1"/>
</dbReference>
<dbReference type="GO" id="GO:0003677">
    <property type="term" value="F:DNA binding"/>
    <property type="evidence" value="ECO:0007669"/>
    <property type="project" value="InterPro"/>
</dbReference>
<keyword evidence="1" id="KW-0547">Nucleotide-binding</keyword>
<dbReference type="GO" id="GO:0005524">
    <property type="term" value="F:ATP binding"/>
    <property type="evidence" value="ECO:0007669"/>
    <property type="project" value="UniProtKB-KW"/>
</dbReference>
<comment type="caution">
    <text evidence="6">The sequence shown here is derived from an EMBL/GenBank/DDBJ whole genome shotgun (WGS) entry which is preliminary data.</text>
</comment>
<dbReference type="InterPro" id="IPR006935">
    <property type="entry name" value="Helicase/UvrB_N"/>
</dbReference>
<keyword evidence="2" id="KW-0378">Hydrolase</keyword>
<dbReference type="GO" id="GO:0016787">
    <property type="term" value="F:hydrolase activity"/>
    <property type="evidence" value="ECO:0007669"/>
    <property type="project" value="UniProtKB-KW"/>
</dbReference>
<name>A0A4Z0BVX2_9BURK</name>
<dbReference type="CDD" id="cd09179">
    <property type="entry name" value="PLDc_N_DEXD_a"/>
    <property type="match status" value="1"/>
</dbReference>
<evidence type="ECO:0000256" key="1">
    <source>
        <dbReference type="ARBA" id="ARBA00022741"/>
    </source>
</evidence>
<feature type="domain" description="Helicase ATP-binding" evidence="5">
    <location>
        <begin position="258"/>
        <end position="425"/>
    </location>
</feature>
<keyword evidence="4" id="KW-0067">ATP-binding</keyword>
<dbReference type="Gene3D" id="3.40.50.300">
    <property type="entry name" value="P-loop containing nucleotide triphosphate hydrolases"/>
    <property type="match status" value="2"/>
</dbReference>
<dbReference type="Gene3D" id="3.30.870.10">
    <property type="entry name" value="Endonuclease Chain A"/>
    <property type="match status" value="1"/>
</dbReference>
<keyword evidence="3 6" id="KW-0347">Helicase</keyword>
<protein>
    <submittedName>
        <fullName evidence="6">DEAD/DEAH box helicase</fullName>
    </submittedName>
</protein>
<gene>
    <name evidence="6" type="ORF">EZ242_05735</name>
</gene>
<dbReference type="AlphaFoldDB" id="A0A4Z0BVX2"/>
<dbReference type="Pfam" id="PF04851">
    <property type="entry name" value="ResIII"/>
    <property type="match status" value="1"/>
</dbReference>
<evidence type="ECO:0000256" key="2">
    <source>
        <dbReference type="ARBA" id="ARBA00022801"/>
    </source>
</evidence>
<dbReference type="Pfam" id="PF00271">
    <property type="entry name" value="Helicase_C"/>
    <property type="match status" value="1"/>
</dbReference>
<dbReference type="OrthoDB" id="9804086at2"/>
<evidence type="ECO:0000256" key="4">
    <source>
        <dbReference type="ARBA" id="ARBA00022840"/>
    </source>
</evidence>
<dbReference type="Proteomes" id="UP000297564">
    <property type="component" value="Unassembled WGS sequence"/>
</dbReference>
<accession>A0A4Z0BVX2</accession>
<evidence type="ECO:0000259" key="5">
    <source>
        <dbReference type="PROSITE" id="PS51192"/>
    </source>
</evidence>
<dbReference type="PANTHER" id="PTHR11274">
    <property type="entry name" value="RAD25/XP-B DNA REPAIR HELICASE"/>
    <property type="match status" value="1"/>
</dbReference>
<dbReference type="InterPro" id="IPR050615">
    <property type="entry name" value="ATP-dep_DNA_Helicase"/>
</dbReference>
<dbReference type="PROSITE" id="PS51192">
    <property type="entry name" value="HELICASE_ATP_BIND_1"/>
    <property type="match status" value="1"/>
</dbReference>
<organism evidence="6 7">
    <name type="scientific">Ramlibacter rhizophilus</name>
    <dbReference type="NCBI Taxonomy" id="1781167"/>
    <lineage>
        <taxon>Bacteria</taxon>
        <taxon>Pseudomonadati</taxon>
        <taxon>Pseudomonadota</taxon>
        <taxon>Betaproteobacteria</taxon>
        <taxon>Burkholderiales</taxon>
        <taxon>Comamonadaceae</taxon>
        <taxon>Ramlibacter</taxon>
    </lineage>
</organism>
<evidence type="ECO:0000313" key="7">
    <source>
        <dbReference type="Proteomes" id="UP000297564"/>
    </source>
</evidence>
<dbReference type="EMBL" id="SMLL01000002">
    <property type="protein sequence ID" value="TFZ03383.1"/>
    <property type="molecule type" value="Genomic_DNA"/>
</dbReference>
<dbReference type="SMART" id="SM00487">
    <property type="entry name" value="DEXDc"/>
    <property type="match status" value="1"/>
</dbReference>